<accession>A0ABR2Y747</accession>
<comment type="caution">
    <text evidence="2">The sequence shown here is derived from an EMBL/GenBank/DDBJ whole genome shotgun (WGS) entry which is preliminary data.</text>
</comment>
<gene>
    <name evidence="2" type="ORF">SCAR479_00900</name>
</gene>
<evidence type="ECO:0000256" key="1">
    <source>
        <dbReference type="SAM" id="MobiDB-lite"/>
    </source>
</evidence>
<feature type="compositionally biased region" description="Polar residues" evidence="1">
    <location>
        <begin position="439"/>
        <end position="452"/>
    </location>
</feature>
<dbReference type="Proteomes" id="UP001465668">
    <property type="component" value="Unassembled WGS sequence"/>
</dbReference>
<dbReference type="EMBL" id="JARVKM010000002">
    <property type="protein sequence ID" value="KAK9782557.1"/>
    <property type="molecule type" value="Genomic_DNA"/>
</dbReference>
<keyword evidence="3" id="KW-1185">Reference proteome</keyword>
<reference evidence="2 3" key="1">
    <citation type="submission" date="2024-02" db="EMBL/GenBank/DDBJ databases">
        <title>First draft genome assembly of two strains of Seiridium cardinale.</title>
        <authorList>
            <person name="Emiliani G."/>
            <person name="Scali E."/>
        </authorList>
    </citation>
    <scope>NUCLEOTIDE SEQUENCE [LARGE SCALE GENOMIC DNA]</scope>
    <source>
        <strain evidence="2 3">BM-138-000479</strain>
    </source>
</reference>
<evidence type="ECO:0000313" key="3">
    <source>
        <dbReference type="Proteomes" id="UP001465668"/>
    </source>
</evidence>
<name>A0ABR2Y747_9PEZI</name>
<feature type="region of interest" description="Disordered" evidence="1">
    <location>
        <begin position="439"/>
        <end position="499"/>
    </location>
</feature>
<proteinExistence type="predicted"/>
<organism evidence="2 3">
    <name type="scientific">Seiridium cardinale</name>
    <dbReference type="NCBI Taxonomy" id="138064"/>
    <lineage>
        <taxon>Eukaryota</taxon>
        <taxon>Fungi</taxon>
        <taxon>Dikarya</taxon>
        <taxon>Ascomycota</taxon>
        <taxon>Pezizomycotina</taxon>
        <taxon>Sordariomycetes</taxon>
        <taxon>Xylariomycetidae</taxon>
        <taxon>Amphisphaeriales</taxon>
        <taxon>Sporocadaceae</taxon>
        <taxon>Seiridium</taxon>
    </lineage>
</organism>
<protein>
    <submittedName>
        <fullName evidence="2">Uncharacterized protein</fullName>
    </submittedName>
</protein>
<sequence>MDTVPDLAALPPLERRSKLAELLHENENLTKYLNMGSKIFSDVLNIIMPLDKPLDALVITVMPIEEWHQHPMTSWLTFRCAHSGKSWLWNVRDLDDDMITHLLQVPRIGELIVHVLPADPFEKCHIVKLWTKVRDVSWILSKLRKISKLDIQFHAEFLEGEGERAFLSSSTFTLSIAGAGLRSSYNFCSLVAMALVLPLLETRAFEALQVDIPYSRTISFKGKHDIFTTFVSSPWVEALSDLWDGCETFDISRPSKTPQHTPLPPDSESESKGILSSKNNLYTPSEIKAMIGEIDHMNQYVDVAVDEVQGFEGDMLRLRRMRLYMTSARNCLSAQSRQQLNQHALVLRDTELEMLLTAQTLPKLSLDYTRTDCTQIPGLQPRWDRDEWTERYPRGLPPFKSLSSALCITPLDGTSLQCRDDLIDTRILDAEGDGSLRSSASLLPPICQQNPKKQVHRPTSDHPHETDQDDDLTSSPDDLQMFTGDCSDEENGPLGDDVF</sequence>
<feature type="region of interest" description="Disordered" evidence="1">
    <location>
        <begin position="253"/>
        <end position="275"/>
    </location>
</feature>
<evidence type="ECO:0000313" key="2">
    <source>
        <dbReference type="EMBL" id="KAK9782557.1"/>
    </source>
</evidence>